<dbReference type="PATRIC" id="fig|993516.3.peg.5458"/>
<dbReference type="Proteomes" id="UP000010959">
    <property type="component" value="Unassembled WGS sequence"/>
</dbReference>
<evidence type="ECO:0000256" key="1">
    <source>
        <dbReference type="SAM" id="MobiDB-lite"/>
    </source>
</evidence>
<sequence>MGKLSDILREQGSLDTIKSAWDSTAAAGDFDCLPKGEYIADIVKGDAIESRTKGTPGYRLTFEVAEGEHAGSRFWHECWFTEAAMSRTKRDLEKLGVSDLQQLERPLPAVFRCNVKLSIRRDDDGNESNRVRRFDVMEVIQPTPDAFAPESEPMTAAAGDSGNGDDGGATVNDLFDDAANDDDDQSERESA</sequence>
<evidence type="ECO:0000313" key="2">
    <source>
        <dbReference type="EMBL" id="ELP30846.1"/>
    </source>
</evidence>
<feature type="compositionally biased region" description="Acidic residues" evidence="1">
    <location>
        <begin position="174"/>
        <end position="191"/>
    </location>
</feature>
<protein>
    <recommendedName>
        <fullName evidence="4">DUF669 domain-containing protein</fullName>
    </recommendedName>
</protein>
<feature type="region of interest" description="Disordered" evidence="1">
    <location>
        <begin position="142"/>
        <end position="191"/>
    </location>
</feature>
<proteinExistence type="predicted"/>
<evidence type="ECO:0008006" key="4">
    <source>
        <dbReference type="Google" id="ProtNLM"/>
    </source>
</evidence>
<name>L7CCL4_RHOBT</name>
<dbReference type="EMBL" id="AMWG01000140">
    <property type="protein sequence ID" value="ELP30846.1"/>
    <property type="molecule type" value="Genomic_DNA"/>
</dbReference>
<organism evidence="2 3">
    <name type="scientific">Rhodopirellula baltica SWK14</name>
    <dbReference type="NCBI Taxonomy" id="993516"/>
    <lineage>
        <taxon>Bacteria</taxon>
        <taxon>Pseudomonadati</taxon>
        <taxon>Planctomycetota</taxon>
        <taxon>Planctomycetia</taxon>
        <taxon>Pirellulales</taxon>
        <taxon>Pirellulaceae</taxon>
        <taxon>Rhodopirellula</taxon>
    </lineage>
</organism>
<dbReference type="AlphaFoldDB" id="L7CCL4"/>
<gene>
    <name evidence="2" type="ORF">RBSWK_05112</name>
</gene>
<evidence type="ECO:0000313" key="3">
    <source>
        <dbReference type="Proteomes" id="UP000010959"/>
    </source>
</evidence>
<reference evidence="2 3" key="1">
    <citation type="journal article" date="2013" name="Mar. Genomics">
        <title>Expression of sulfatases in Rhodopirellula baltica and the diversity of sulfatases in the genus Rhodopirellula.</title>
        <authorList>
            <person name="Wegner C.E."/>
            <person name="Richter-Heitmann T."/>
            <person name="Klindworth A."/>
            <person name="Klockow C."/>
            <person name="Richter M."/>
            <person name="Achstetter T."/>
            <person name="Glockner F.O."/>
            <person name="Harder J."/>
        </authorList>
    </citation>
    <scope>NUCLEOTIDE SEQUENCE [LARGE SCALE GENOMIC DNA]</scope>
    <source>
        <strain evidence="2 3">SWK14</strain>
    </source>
</reference>
<dbReference type="RefSeq" id="WP_007339761.1">
    <property type="nucleotide sequence ID" value="NZ_AMWG01000140.1"/>
</dbReference>
<comment type="caution">
    <text evidence="2">The sequence shown here is derived from an EMBL/GenBank/DDBJ whole genome shotgun (WGS) entry which is preliminary data.</text>
</comment>
<accession>L7CCL4</accession>